<organism evidence="3 4">
    <name type="scientific">Aeromonas enteropelogenes</name>
    <name type="common">Aeromonas trota</name>
    <dbReference type="NCBI Taxonomy" id="29489"/>
    <lineage>
        <taxon>Bacteria</taxon>
        <taxon>Pseudomonadati</taxon>
        <taxon>Pseudomonadota</taxon>
        <taxon>Gammaproteobacteria</taxon>
        <taxon>Aeromonadales</taxon>
        <taxon>Aeromonadaceae</taxon>
        <taxon>Aeromonas</taxon>
    </lineage>
</organism>
<feature type="domain" description="DUF2326" evidence="2">
    <location>
        <begin position="414"/>
        <end position="502"/>
    </location>
</feature>
<dbReference type="InterPro" id="IPR018760">
    <property type="entry name" value="DUF2326"/>
</dbReference>
<dbReference type="InterPro" id="IPR027417">
    <property type="entry name" value="P-loop_NTPase"/>
</dbReference>
<reference evidence="3 4" key="1">
    <citation type="submission" date="2024-01" db="EMBL/GenBank/DDBJ databases">
        <title>Horizontal gene transfer in Aeromonas trota.</title>
        <authorList>
            <person name="Otero Olarra J.E."/>
            <person name="Perez Valdespino A."/>
        </authorList>
    </citation>
    <scope>NUCLEOTIDE SEQUENCE [LARGE SCALE GENOMIC DNA]</scope>
    <source>
        <strain evidence="3 4">9.1</strain>
    </source>
</reference>
<evidence type="ECO:0000313" key="3">
    <source>
        <dbReference type="EMBL" id="MEL3919621.1"/>
    </source>
</evidence>
<keyword evidence="4" id="KW-1185">Reference proteome</keyword>
<comment type="caution">
    <text evidence="3">The sequence shown here is derived from an EMBL/GenBank/DDBJ whole genome shotgun (WGS) entry which is preliminary data.</text>
</comment>
<keyword evidence="1" id="KW-0175">Coiled coil</keyword>
<dbReference type="Gene3D" id="3.40.50.300">
    <property type="entry name" value="P-loop containing nucleotide triphosphate hydrolases"/>
    <property type="match status" value="1"/>
</dbReference>
<gene>
    <name evidence="3" type="ORF">V1482_09355</name>
</gene>
<name>A0ABU9JAK7_AEREN</name>
<dbReference type="RefSeq" id="WP_342017308.1">
    <property type="nucleotide sequence ID" value="NZ_JAVTII010000003.1"/>
</dbReference>
<protein>
    <submittedName>
        <fullName evidence="3">DUF2326 domain-containing protein</fullName>
    </submittedName>
</protein>
<sequence>MLKEIRCNKLVNGKITFHPGLNTLIGPDDGTNSIGKSSVLMLIDFSLAGDDFIKLSSDVIENVGSISVEIDFLFQNSLYTFTRNTDTPNVVFFHEKTNLIEKSIDDYREFLKNHYKFPEGSASFRSTVNPFTRIWGKENYTPSKPLHSFPSEPYKVIKPNLLKLFSCYLPVQELERQKTITQHKKTILAGAFKEGYIKPLTKKESVLSEIRLQSIKKEMDDLKKNIELFSINTSKIINERNFQLKKEKDSLVDSLYQIKNRQKRIEENLKFGNPANKKYFDKLNLYFPDVDLDKLAKIDQFHSGITRILKDELTSELAILIEQEEKLNIEIKTLEDEMLKSIDLFEKPSSLIDRMLELSFEEKNISEQVRFRNVKKGIDDYVSDLSRQITDKTAESLKDIEKTLNETMSKYINIFYTNNPVSPEIKLFENRYEFSHKEDSGTGKAYANMISLDMSFLEKTYLPSIIHDLIVFSNIENHAIEKIISEYSKSKKQIFIAIDKLARYNIETIKLVTVNKFLSLDAEHLAFKKSWKNRIR</sequence>
<dbReference type="EMBL" id="JAZDDP010000003">
    <property type="protein sequence ID" value="MEL3919621.1"/>
    <property type="molecule type" value="Genomic_DNA"/>
</dbReference>
<feature type="coiled-coil region" evidence="1">
    <location>
        <begin position="310"/>
        <end position="337"/>
    </location>
</feature>
<evidence type="ECO:0000259" key="2">
    <source>
        <dbReference type="Pfam" id="PF10088"/>
    </source>
</evidence>
<dbReference type="Proteomes" id="UP001491613">
    <property type="component" value="Unassembled WGS sequence"/>
</dbReference>
<dbReference type="Pfam" id="PF10088">
    <property type="entry name" value="DUF2326"/>
    <property type="match status" value="1"/>
</dbReference>
<proteinExistence type="predicted"/>
<accession>A0ABU9JAK7</accession>
<evidence type="ECO:0000256" key="1">
    <source>
        <dbReference type="SAM" id="Coils"/>
    </source>
</evidence>
<evidence type="ECO:0000313" key="4">
    <source>
        <dbReference type="Proteomes" id="UP001491613"/>
    </source>
</evidence>